<feature type="coiled-coil region" evidence="1">
    <location>
        <begin position="398"/>
        <end position="443"/>
    </location>
</feature>
<keyword evidence="4" id="KW-1185">Reference proteome</keyword>
<dbReference type="Pfam" id="PF24924">
    <property type="entry name" value="DUF7745"/>
    <property type="match status" value="1"/>
</dbReference>
<feature type="domain" description="DUF7745" evidence="2">
    <location>
        <begin position="6"/>
        <end position="244"/>
    </location>
</feature>
<dbReference type="OrthoDB" id="1459749at2759"/>
<evidence type="ECO:0000259" key="2">
    <source>
        <dbReference type="Pfam" id="PF24924"/>
    </source>
</evidence>
<proteinExistence type="predicted"/>
<dbReference type="InterPro" id="IPR056647">
    <property type="entry name" value="DUF7745"/>
</dbReference>
<accession>A0A371GB77</accession>
<dbReference type="PANTHER" id="PTHR48154">
    <property type="entry name" value="PROTEIN, PUTATIVE-RELATED"/>
    <property type="match status" value="1"/>
</dbReference>
<evidence type="ECO:0000256" key="1">
    <source>
        <dbReference type="SAM" id="Coils"/>
    </source>
</evidence>
<feature type="coiled-coil region" evidence="1">
    <location>
        <begin position="342"/>
        <end position="372"/>
    </location>
</feature>
<evidence type="ECO:0000313" key="4">
    <source>
        <dbReference type="Proteomes" id="UP000257109"/>
    </source>
</evidence>
<sequence length="538" mass="62981">MARERRNQNGLEGINRFYLEERLLQLREESVWQAIIDALELLIYRIILFPHLEDYLDLTAMEPREIEVKILPWPSWLILTTSSTIAAREKGGVSNAAPIYYTYGSAHLFYSKGKTTCPIEDFKWSWIGTMSKEWWVKHLSRASKRTIRWYPPLNEREQVIVKCGGYPNVPRLGTQGAVNYNPELTLQQAGYLMTRAPPEEVMTPFVIHGKIRQAWNHVTRRGTESGTKSYGVVPSYRTWLRDRTKFIGLPKGHDQCTDQEAHVYEVQQTLKIEELEDTLEQMRVEQGVLKRKLEVALEDTRQERQLKEESNKRARGEKQNRLKMASCLQVVDQEICAKRAEHDQETVEKEQLKEALSTLKEREEELARVKLSKEYLVDQRCESIFKLVKAGAKADEAEAQSQATIQELKTTLESWKQRCKDIVDEIEEQVRAATVETEFLKDRFIKIAWFANQALMDIPRSLRTAEGMVDPFRTLREISQFLELRRELYDTMKEMERRVTAPRHRYHTRSKARDMEDAIESLEQQNQELKGEMGQLRE</sequence>
<organism evidence="3 4">
    <name type="scientific">Mucuna pruriens</name>
    <name type="common">Velvet bean</name>
    <name type="synonym">Dolichos pruriens</name>
    <dbReference type="NCBI Taxonomy" id="157652"/>
    <lineage>
        <taxon>Eukaryota</taxon>
        <taxon>Viridiplantae</taxon>
        <taxon>Streptophyta</taxon>
        <taxon>Embryophyta</taxon>
        <taxon>Tracheophyta</taxon>
        <taxon>Spermatophyta</taxon>
        <taxon>Magnoliopsida</taxon>
        <taxon>eudicotyledons</taxon>
        <taxon>Gunneridae</taxon>
        <taxon>Pentapetalae</taxon>
        <taxon>rosids</taxon>
        <taxon>fabids</taxon>
        <taxon>Fabales</taxon>
        <taxon>Fabaceae</taxon>
        <taxon>Papilionoideae</taxon>
        <taxon>50 kb inversion clade</taxon>
        <taxon>NPAAA clade</taxon>
        <taxon>indigoferoid/millettioid clade</taxon>
        <taxon>Phaseoleae</taxon>
        <taxon>Mucuna</taxon>
    </lineage>
</organism>
<protein>
    <recommendedName>
        <fullName evidence="2">DUF7745 domain-containing protein</fullName>
    </recommendedName>
</protein>
<name>A0A371GB77_MUCPR</name>
<feature type="non-terminal residue" evidence="3">
    <location>
        <position position="1"/>
    </location>
</feature>
<dbReference type="PANTHER" id="PTHR48154:SF1">
    <property type="entry name" value="PROTEIN, PUTATIVE-RELATED"/>
    <property type="match status" value="1"/>
</dbReference>
<evidence type="ECO:0000313" key="3">
    <source>
        <dbReference type="EMBL" id="RDX87613.1"/>
    </source>
</evidence>
<dbReference type="Proteomes" id="UP000257109">
    <property type="component" value="Unassembled WGS sequence"/>
</dbReference>
<feature type="coiled-coil region" evidence="1">
    <location>
        <begin position="265"/>
        <end position="317"/>
    </location>
</feature>
<keyword evidence="1" id="KW-0175">Coiled coil</keyword>
<feature type="coiled-coil region" evidence="1">
    <location>
        <begin position="478"/>
        <end position="535"/>
    </location>
</feature>
<gene>
    <name evidence="3" type="ORF">CR513_30898</name>
</gene>
<dbReference type="AlphaFoldDB" id="A0A371GB77"/>
<comment type="caution">
    <text evidence="3">The sequence shown here is derived from an EMBL/GenBank/DDBJ whole genome shotgun (WGS) entry which is preliminary data.</text>
</comment>
<dbReference type="EMBL" id="QJKJ01006173">
    <property type="protein sequence ID" value="RDX87613.1"/>
    <property type="molecule type" value="Genomic_DNA"/>
</dbReference>
<reference evidence="3" key="1">
    <citation type="submission" date="2018-05" db="EMBL/GenBank/DDBJ databases">
        <title>Draft genome of Mucuna pruriens seed.</title>
        <authorList>
            <person name="Nnadi N.E."/>
            <person name="Vos R."/>
            <person name="Hasami M.H."/>
            <person name="Devisetty U.K."/>
            <person name="Aguiy J.C."/>
        </authorList>
    </citation>
    <scope>NUCLEOTIDE SEQUENCE [LARGE SCALE GENOMIC DNA]</scope>
    <source>
        <strain evidence="3">JCA_2017</strain>
    </source>
</reference>